<feature type="binding site" evidence="6">
    <location>
        <position position="126"/>
    </location>
    <ligand>
        <name>Mn(2+)</name>
        <dbReference type="ChEBI" id="CHEBI:29035"/>
        <label>2</label>
    </ligand>
</feature>
<comment type="cofactor">
    <cofactor evidence="6">
        <name>Mn(2+)</name>
        <dbReference type="ChEBI" id="CHEBI:29035"/>
    </cofactor>
    <text evidence="6">The Mn(2+) ion enhances activity.</text>
</comment>
<dbReference type="InterPro" id="IPR002933">
    <property type="entry name" value="Peptidase_M20"/>
</dbReference>
<organism evidence="8 9">
    <name type="scientific">Ureibacillus chungkukjangi</name>
    <dbReference type="NCBI Taxonomy" id="1202712"/>
    <lineage>
        <taxon>Bacteria</taxon>
        <taxon>Bacillati</taxon>
        <taxon>Bacillota</taxon>
        <taxon>Bacilli</taxon>
        <taxon>Bacillales</taxon>
        <taxon>Caryophanaceae</taxon>
        <taxon>Ureibacillus</taxon>
    </lineage>
</organism>
<evidence type="ECO:0000256" key="5">
    <source>
        <dbReference type="HAMAP-Rule" id="MF_01692"/>
    </source>
</evidence>
<dbReference type="GO" id="GO:0046872">
    <property type="term" value="F:metal ion binding"/>
    <property type="evidence" value="ECO:0007669"/>
    <property type="project" value="UniProtKB-KW"/>
</dbReference>
<name>A0A318TNX3_9BACL</name>
<reference evidence="8 9" key="1">
    <citation type="submission" date="2018-06" db="EMBL/GenBank/DDBJ databases">
        <title>Genomic Encyclopedia of Archaeal and Bacterial Type Strains, Phase II (KMG-II): from individual species to whole genera.</title>
        <authorList>
            <person name="Goeker M."/>
        </authorList>
    </citation>
    <scope>NUCLEOTIDE SEQUENCE [LARGE SCALE GENOMIC DNA]</scope>
    <source>
        <strain evidence="8 9">KACC 16626</strain>
    </source>
</reference>
<keyword evidence="1 5" id="KW-0028">Amino-acid biosynthesis</keyword>
<evidence type="ECO:0000259" key="7">
    <source>
        <dbReference type="Pfam" id="PF07687"/>
    </source>
</evidence>
<evidence type="ECO:0000313" key="9">
    <source>
        <dbReference type="Proteomes" id="UP000247416"/>
    </source>
</evidence>
<evidence type="ECO:0000256" key="2">
    <source>
        <dbReference type="ARBA" id="ARBA00022801"/>
    </source>
</evidence>
<evidence type="ECO:0000256" key="3">
    <source>
        <dbReference type="ARBA" id="ARBA00022915"/>
    </source>
</evidence>
<proteinExistence type="inferred from homology"/>
<evidence type="ECO:0000256" key="6">
    <source>
        <dbReference type="PIRSR" id="PIRSR005962-1"/>
    </source>
</evidence>
<dbReference type="RefSeq" id="WP_107934964.1">
    <property type="nucleotide sequence ID" value="NZ_PYWJ01000013.1"/>
</dbReference>
<dbReference type="GO" id="GO:0019877">
    <property type="term" value="P:diaminopimelate biosynthetic process"/>
    <property type="evidence" value="ECO:0007669"/>
    <property type="project" value="UniProtKB-UniRule"/>
</dbReference>
<keyword evidence="2 5" id="KW-0378">Hydrolase</keyword>
<accession>A0A318TNX3</accession>
<dbReference type="Pfam" id="PF01546">
    <property type="entry name" value="Peptidase_M20"/>
    <property type="match status" value="1"/>
</dbReference>
<dbReference type="InterPro" id="IPR011650">
    <property type="entry name" value="Peptidase_M20_dimer"/>
</dbReference>
<dbReference type="AlphaFoldDB" id="A0A318TNX3"/>
<feature type="active site" evidence="5">
    <location>
        <position position="67"/>
    </location>
</feature>
<comment type="similarity">
    <text evidence="5">Belongs to the peptidase M20A family. N-acetyldiaminopimelate deacetylase subfamily.</text>
</comment>
<keyword evidence="6" id="KW-0464">Manganese</keyword>
<dbReference type="InterPro" id="IPR023905">
    <property type="entry name" value="AcetylDAP_deacetylase"/>
</dbReference>
<dbReference type="NCBIfam" id="TIGR01891">
    <property type="entry name" value="amidohydrolases"/>
    <property type="match status" value="1"/>
</dbReference>
<feature type="binding site" evidence="6">
    <location>
        <position position="154"/>
    </location>
    <ligand>
        <name>Mn(2+)</name>
        <dbReference type="ChEBI" id="CHEBI:29035"/>
        <label>2</label>
    </ligand>
</feature>
<feature type="binding site" evidence="6">
    <location>
        <position position="92"/>
    </location>
    <ligand>
        <name>Mn(2+)</name>
        <dbReference type="ChEBI" id="CHEBI:29035"/>
        <label>2</label>
    </ligand>
</feature>
<gene>
    <name evidence="8" type="ORF">BJ095_10946</name>
</gene>
<dbReference type="CDD" id="cd05670">
    <property type="entry name" value="M20_Acy1_YkuR-like"/>
    <property type="match status" value="1"/>
</dbReference>
<evidence type="ECO:0000256" key="1">
    <source>
        <dbReference type="ARBA" id="ARBA00022605"/>
    </source>
</evidence>
<dbReference type="EC" id="3.5.1.47" evidence="5"/>
<dbReference type="Gene3D" id="3.40.630.10">
    <property type="entry name" value="Zn peptidases"/>
    <property type="match status" value="1"/>
</dbReference>
<dbReference type="PIRSF" id="PIRSF005962">
    <property type="entry name" value="Pept_M20D_amidohydro"/>
    <property type="match status" value="1"/>
</dbReference>
<dbReference type="PANTHER" id="PTHR11014">
    <property type="entry name" value="PEPTIDASE M20 FAMILY MEMBER"/>
    <property type="match status" value="1"/>
</dbReference>
<dbReference type="UniPathway" id="UPA00034">
    <property type="reaction ID" value="UER00024"/>
</dbReference>
<protein>
    <recommendedName>
        <fullName evidence="5">N-acetyldiaminopimelate deacetylase</fullName>
        <ecNumber evidence="5">3.5.1.47</ecNumber>
    </recommendedName>
</protein>
<comment type="caution">
    <text evidence="8">The sequence shown here is derived from an EMBL/GenBank/DDBJ whole genome shotgun (WGS) entry which is preliminary data.</text>
</comment>
<dbReference type="Proteomes" id="UP000247416">
    <property type="component" value="Unassembled WGS sequence"/>
</dbReference>
<dbReference type="SUPFAM" id="SSF53187">
    <property type="entry name" value="Zn-dependent exopeptidases"/>
    <property type="match status" value="1"/>
</dbReference>
<keyword evidence="6" id="KW-0479">Metal-binding</keyword>
<comment type="function">
    <text evidence="5">Catalyzes the conversion of N-acetyl-diaminopimelate to diaminopimelate and acetate.</text>
</comment>
<dbReference type="InterPro" id="IPR036264">
    <property type="entry name" value="Bact_exopeptidase_dim_dom"/>
</dbReference>
<comment type="catalytic activity">
    <reaction evidence="5">
        <text>N-acetyl-(2S,6S)-2,6-diaminopimelate + H2O = (2S,6S)-2,6-diaminopimelate + acetate</text>
        <dbReference type="Rhea" id="RHEA:20405"/>
        <dbReference type="ChEBI" id="CHEBI:15377"/>
        <dbReference type="ChEBI" id="CHEBI:30089"/>
        <dbReference type="ChEBI" id="CHEBI:57609"/>
        <dbReference type="ChEBI" id="CHEBI:58767"/>
        <dbReference type="EC" id="3.5.1.47"/>
    </reaction>
</comment>
<feature type="active site" description="Proton acceptor" evidence="5">
    <location>
        <position position="126"/>
    </location>
</feature>
<feature type="domain" description="Peptidase M20 dimerisation" evidence="7">
    <location>
        <begin position="180"/>
        <end position="269"/>
    </location>
</feature>
<comment type="pathway">
    <text evidence="5">Amino-acid biosynthesis; L-lysine biosynthesis via DAP pathway; LL-2,6-diaminopimelate from (S)-tetrahydrodipicolinate (acetylase route): step 3/3.</text>
</comment>
<keyword evidence="3 5" id="KW-0220">Diaminopimelate biosynthesis</keyword>
<feature type="binding site" evidence="6">
    <location>
        <position position="94"/>
    </location>
    <ligand>
        <name>Mn(2+)</name>
        <dbReference type="ChEBI" id="CHEBI:29035"/>
        <label>2</label>
    </ligand>
</feature>
<dbReference type="GO" id="GO:0050118">
    <property type="term" value="F:N-acetyldiaminopimelate deacetylase activity"/>
    <property type="evidence" value="ECO:0007669"/>
    <property type="project" value="UniProtKB-UniRule"/>
</dbReference>
<sequence>MDTLIQIRRELHQIPELGFKEFKTQKYLLDKISQFPQEHLSVTTWKTGIVVKIEGSNPSKTIGWRSDIDGLPIVEETGLPFSSTHEGNMHACGHDCHMTIALGLVEALANTQPIQNVIVYFQPAEEGPGGAEPMVNWLRAERPDLLPTEMYALHVAPEYPVGTVATRAGLLFANTSELFIDLKGLGGHAAYPHKTRDMTVAAANLILQLQTIVSRNVNPMDSAVVTVGKLTSGTVQNIIAENARLEGTIRTLNAEAMADVKKRIEAICSGIEASFECEIHIDYGAMYYEVNNDAEAAKKLLDFAQEFEGATAYECPAAMTGEDFGYFLKGIPGAMFWTGANCEYGLHHAKINPDEELLAFNTKFVEQFIRSVS</sequence>
<dbReference type="InterPro" id="IPR017439">
    <property type="entry name" value="Amidohydrolase"/>
</dbReference>
<dbReference type="Pfam" id="PF07687">
    <property type="entry name" value="M20_dimer"/>
    <property type="match status" value="1"/>
</dbReference>
<dbReference type="PANTHER" id="PTHR11014:SF98">
    <property type="entry name" value="N-ACETYLDIAMINOPIMELATE DEACETYLASE"/>
    <property type="match status" value="1"/>
</dbReference>
<dbReference type="GO" id="GO:0009089">
    <property type="term" value="P:lysine biosynthetic process via diaminopimelate"/>
    <property type="evidence" value="ECO:0007669"/>
    <property type="project" value="UniProtKB-UniRule"/>
</dbReference>
<keyword evidence="4 5" id="KW-0457">Lysine biosynthesis</keyword>
<dbReference type="OrthoDB" id="9776731at2"/>
<evidence type="ECO:0000256" key="4">
    <source>
        <dbReference type="ARBA" id="ARBA00023154"/>
    </source>
</evidence>
<dbReference type="HAMAP" id="MF_01692">
    <property type="entry name" value="DapEL"/>
    <property type="match status" value="1"/>
</dbReference>
<dbReference type="EMBL" id="QJTJ01000009">
    <property type="protein sequence ID" value="PYF06476.1"/>
    <property type="molecule type" value="Genomic_DNA"/>
</dbReference>
<dbReference type="FunFam" id="3.30.70.360:FF:000001">
    <property type="entry name" value="N-acetyldiaminopimelate deacetylase"/>
    <property type="match status" value="1"/>
</dbReference>
<evidence type="ECO:0000313" key="8">
    <source>
        <dbReference type="EMBL" id="PYF06476.1"/>
    </source>
</evidence>
<dbReference type="Gene3D" id="3.30.70.360">
    <property type="match status" value="1"/>
</dbReference>
<feature type="binding site" evidence="6">
    <location>
        <position position="347"/>
    </location>
    <ligand>
        <name>Mn(2+)</name>
        <dbReference type="ChEBI" id="CHEBI:29035"/>
        <label>2</label>
    </ligand>
</feature>
<dbReference type="SUPFAM" id="SSF55031">
    <property type="entry name" value="Bacterial exopeptidase dimerisation domain"/>
    <property type="match status" value="1"/>
</dbReference>
<keyword evidence="9" id="KW-1185">Reference proteome</keyword>